<evidence type="ECO:0000256" key="1">
    <source>
        <dbReference type="SAM" id="MobiDB-lite"/>
    </source>
</evidence>
<accession>A0AAV9KAX6</accession>
<organism evidence="2 3">
    <name type="scientific">Solanum pinnatisectum</name>
    <name type="common">tansyleaf nightshade</name>
    <dbReference type="NCBI Taxonomy" id="50273"/>
    <lineage>
        <taxon>Eukaryota</taxon>
        <taxon>Viridiplantae</taxon>
        <taxon>Streptophyta</taxon>
        <taxon>Embryophyta</taxon>
        <taxon>Tracheophyta</taxon>
        <taxon>Spermatophyta</taxon>
        <taxon>Magnoliopsida</taxon>
        <taxon>eudicotyledons</taxon>
        <taxon>Gunneridae</taxon>
        <taxon>Pentapetalae</taxon>
        <taxon>asterids</taxon>
        <taxon>lamiids</taxon>
        <taxon>Solanales</taxon>
        <taxon>Solanaceae</taxon>
        <taxon>Solanoideae</taxon>
        <taxon>Solaneae</taxon>
        <taxon>Solanum</taxon>
    </lineage>
</organism>
<feature type="compositionally biased region" description="Basic and acidic residues" evidence="1">
    <location>
        <begin position="14"/>
        <end position="69"/>
    </location>
</feature>
<gene>
    <name evidence="2" type="ORF">R3W88_005029</name>
</gene>
<evidence type="ECO:0000313" key="3">
    <source>
        <dbReference type="Proteomes" id="UP001311915"/>
    </source>
</evidence>
<dbReference type="EMBL" id="JAWPEI010000011">
    <property type="protein sequence ID" value="KAK4710516.1"/>
    <property type="molecule type" value="Genomic_DNA"/>
</dbReference>
<name>A0AAV9KAX6_9SOLN</name>
<dbReference type="Proteomes" id="UP001311915">
    <property type="component" value="Unassembled WGS sequence"/>
</dbReference>
<feature type="region of interest" description="Disordered" evidence="1">
    <location>
        <begin position="1"/>
        <end position="71"/>
    </location>
</feature>
<sequence length="138" mass="16586">MTILLIKRVSAGRRRTEEGERERESEKEGKERNKEREGEKRERGRGRLKEREERVKRAKREEEKEEKWQRRGFSRRRFGGEIGNSVFGWSWYWSGRRVVERRLKDQPCGSYGRTSLCYLHWVGPNGSPWANSLELCKN</sequence>
<dbReference type="AlphaFoldDB" id="A0AAV9KAX6"/>
<comment type="caution">
    <text evidence="2">The sequence shown here is derived from an EMBL/GenBank/DDBJ whole genome shotgun (WGS) entry which is preliminary data.</text>
</comment>
<protein>
    <submittedName>
        <fullName evidence="2">Uncharacterized protein</fullName>
    </submittedName>
</protein>
<proteinExistence type="predicted"/>
<keyword evidence="3" id="KW-1185">Reference proteome</keyword>
<reference evidence="2 3" key="1">
    <citation type="submission" date="2023-10" db="EMBL/GenBank/DDBJ databases">
        <title>Genome-Wide Identification Analysis in wild type Solanum Pinnatisectum Reveals Some Genes Defensing Phytophthora Infestans.</title>
        <authorList>
            <person name="Sun C."/>
        </authorList>
    </citation>
    <scope>NUCLEOTIDE SEQUENCE [LARGE SCALE GENOMIC DNA]</scope>
    <source>
        <strain evidence="2">LQN</strain>
        <tissue evidence="2">Leaf</tissue>
    </source>
</reference>
<evidence type="ECO:0000313" key="2">
    <source>
        <dbReference type="EMBL" id="KAK4710516.1"/>
    </source>
</evidence>